<proteinExistence type="predicted"/>
<reference evidence="3 4" key="1">
    <citation type="submission" date="2016-11" db="EMBL/GenBank/DDBJ databases">
        <authorList>
            <person name="Jaros S."/>
            <person name="Januszkiewicz K."/>
            <person name="Wedrychowicz H."/>
        </authorList>
    </citation>
    <scope>NUCLEOTIDE SEQUENCE [LARGE SCALE GENOMIC DNA]</scope>
    <source>
        <strain evidence="3 4">DSM 29589</strain>
    </source>
</reference>
<dbReference type="AlphaFoldDB" id="A0A1M7FUV2"/>
<dbReference type="GO" id="GO:0004519">
    <property type="term" value="F:endonuclease activity"/>
    <property type="evidence" value="ECO:0007669"/>
    <property type="project" value="UniProtKB-KW"/>
</dbReference>
<keyword evidence="4" id="KW-1185">Reference proteome</keyword>
<dbReference type="STRING" id="337701.SAMN05444398_109134"/>
<dbReference type="InterPro" id="IPR051396">
    <property type="entry name" value="Bact_Antivir_Def_Nuclease"/>
</dbReference>
<sequence length="630" mass="70672">MRISALEVVGLRSIEKANLTFDNVTVLIGGNNAGKSTLLHALRLFFEAAPKITPDDFHRRETESIEIIATFDQLTAGENEEFGSAVHDGKLTVSRTLSNEKENNLTYSVRAKTYPPFDAIRAETNKTNMRTAFNDIADATEGLDRASNAEQVAENMRQWEQDNPDKLEFSYVRGFFGAPNVANGKLKKKTSLHFIPAVADVQEETSDAKRSPIIGLLSEIAKQTYENREEVKNFIEKTQTDFDSLVSPDKFPQLGAISESLTSTIQKYYSDSRLLADWKSEEGVKFSFPQPAIKVEDSGFLSGLEHVGHGLQRAALFSVIEFLAQSQAATTEEEFDEAQSDIILLIEEPEIYQHPHKQKLVSAAFRYICEEFSKSTGIRFQVVFATHSEKFVDIEHFHTARIMRKTVFDGNVDHSISALTIRECSQFFANLVQKDPMPDHAFLAKLHIFSREICEGFFAQKVILVEGVTDKAILEGVYQSLNRDCIAEGIVIVSVEGKTKMDKPFYIFNKLGIPTYAVFDSDANSGDKKPGTNRLLQLIAGIEEPINYPSGCFARCAAFERNLEGYTKQICGDQWQQTFQEIADDMDLHVSDVCKTPQAVNRVVENLRAAGTKFPMFEDIVVKVDELIAW</sequence>
<dbReference type="Gene3D" id="3.40.50.300">
    <property type="entry name" value="P-loop containing nucleotide triphosphate hydrolases"/>
    <property type="match status" value="1"/>
</dbReference>
<dbReference type="OrthoDB" id="9816534at2"/>
<dbReference type="CDD" id="cd01026">
    <property type="entry name" value="TOPRIM_OLD"/>
    <property type="match status" value="1"/>
</dbReference>
<dbReference type="RefSeq" id="WP_073035585.1">
    <property type="nucleotide sequence ID" value="NZ_BMLR01000010.1"/>
</dbReference>
<dbReference type="PANTHER" id="PTHR43581">
    <property type="entry name" value="ATP/GTP PHOSPHATASE"/>
    <property type="match status" value="1"/>
</dbReference>
<accession>A0A1M7FUV2</accession>
<protein>
    <submittedName>
        <fullName evidence="3">Predicted ATP-dependent endonuclease of the OLD family, contains P-loop ATPase and TOPRIM domains</fullName>
    </submittedName>
</protein>
<evidence type="ECO:0000259" key="2">
    <source>
        <dbReference type="Pfam" id="PF20469"/>
    </source>
</evidence>
<feature type="domain" description="OLD protein-like TOPRIM" evidence="2">
    <location>
        <begin position="457"/>
        <end position="522"/>
    </location>
</feature>
<keyword evidence="3" id="KW-0540">Nuclease</keyword>
<dbReference type="Pfam" id="PF13175">
    <property type="entry name" value="AAA_15"/>
    <property type="match status" value="1"/>
</dbReference>
<evidence type="ECO:0000259" key="1">
    <source>
        <dbReference type="Pfam" id="PF13175"/>
    </source>
</evidence>
<dbReference type="InterPro" id="IPR027417">
    <property type="entry name" value="P-loop_NTPase"/>
</dbReference>
<dbReference type="Proteomes" id="UP000183974">
    <property type="component" value="Unassembled WGS sequence"/>
</dbReference>
<dbReference type="EMBL" id="FRBR01000009">
    <property type="protein sequence ID" value="SHM07823.1"/>
    <property type="molecule type" value="Genomic_DNA"/>
</dbReference>
<evidence type="ECO:0000313" key="3">
    <source>
        <dbReference type="EMBL" id="SHM07823.1"/>
    </source>
</evidence>
<name>A0A1M7FUV2_9RHOB</name>
<keyword evidence="3" id="KW-0255">Endonuclease</keyword>
<keyword evidence="3" id="KW-0378">Hydrolase</keyword>
<organism evidence="3 4">
    <name type="scientific">Roseovarius pacificus</name>
    <dbReference type="NCBI Taxonomy" id="337701"/>
    <lineage>
        <taxon>Bacteria</taxon>
        <taxon>Pseudomonadati</taxon>
        <taxon>Pseudomonadota</taxon>
        <taxon>Alphaproteobacteria</taxon>
        <taxon>Rhodobacterales</taxon>
        <taxon>Roseobacteraceae</taxon>
        <taxon>Roseovarius</taxon>
    </lineage>
</organism>
<gene>
    <name evidence="3" type="ORF">SAMN05444398_109134</name>
</gene>
<dbReference type="InterPro" id="IPR034139">
    <property type="entry name" value="TOPRIM_OLD"/>
</dbReference>
<dbReference type="Pfam" id="PF20469">
    <property type="entry name" value="OLD-like_TOPRIM"/>
    <property type="match status" value="1"/>
</dbReference>
<evidence type="ECO:0000313" key="4">
    <source>
        <dbReference type="Proteomes" id="UP000183974"/>
    </source>
</evidence>
<dbReference type="SUPFAM" id="SSF52540">
    <property type="entry name" value="P-loop containing nucleoside triphosphate hydrolases"/>
    <property type="match status" value="1"/>
</dbReference>
<dbReference type="InterPro" id="IPR041685">
    <property type="entry name" value="AAA_GajA/Old/RecF-like"/>
</dbReference>
<dbReference type="PANTHER" id="PTHR43581:SF4">
    <property type="entry name" value="ATP_GTP PHOSPHATASE"/>
    <property type="match status" value="1"/>
</dbReference>
<feature type="domain" description="Endonuclease GajA/Old nuclease/RecF-like AAA" evidence="1">
    <location>
        <begin position="1"/>
        <end position="392"/>
    </location>
</feature>